<organism evidence="1 2">
    <name type="scientific">Kitasatospora arboriphila</name>
    <dbReference type="NCBI Taxonomy" id="258052"/>
    <lineage>
        <taxon>Bacteria</taxon>
        <taxon>Bacillati</taxon>
        <taxon>Actinomycetota</taxon>
        <taxon>Actinomycetes</taxon>
        <taxon>Kitasatosporales</taxon>
        <taxon>Streptomycetaceae</taxon>
        <taxon>Kitasatospora</taxon>
    </lineage>
</organism>
<protein>
    <submittedName>
        <fullName evidence="1">Uncharacterized protein</fullName>
    </submittedName>
</protein>
<name>A0ABP4EJ94_9ACTN</name>
<dbReference type="EMBL" id="BAAALD010000071">
    <property type="protein sequence ID" value="GAA1107759.1"/>
    <property type="molecule type" value="Genomic_DNA"/>
</dbReference>
<reference evidence="2" key="1">
    <citation type="journal article" date="2019" name="Int. J. Syst. Evol. Microbiol.">
        <title>The Global Catalogue of Microorganisms (GCM) 10K type strain sequencing project: providing services to taxonomists for standard genome sequencing and annotation.</title>
        <authorList>
            <consortium name="The Broad Institute Genomics Platform"/>
            <consortium name="The Broad Institute Genome Sequencing Center for Infectious Disease"/>
            <person name="Wu L."/>
            <person name="Ma J."/>
        </authorList>
    </citation>
    <scope>NUCLEOTIDE SEQUENCE [LARGE SCALE GENOMIC DNA]</scope>
    <source>
        <strain evidence="2">JCM 13002</strain>
    </source>
</reference>
<evidence type="ECO:0000313" key="1">
    <source>
        <dbReference type="EMBL" id="GAA1107759.1"/>
    </source>
</evidence>
<comment type="caution">
    <text evidence="1">The sequence shown here is derived from an EMBL/GenBank/DDBJ whole genome shotgun (WGS) entry which is preliminary data.</text>
</comment>
<sequence length="103" mass="11085">MQPVDIAGAVSMRTVCRGNRTARAAPAASFPTLDIERVSGSCSCALPPRSAVVHSVVEFTDVSAVSRFRGLAEFGRVKSFTRSDLRVLRTRHAACSSDVLFGW</sequence>
<proteinExistence type="predicted"/>
<keyword evidence="2" id="KW-1185">Reference proteome</keyword>
<gene>
    <name evidence="1" type="ORF">GCM10009663_57040</name>
</gene>
<evidence type="ECO:0000313" key="2">
    <source>
        <dbReference type="Proteomes" id="UP001499987"/>
    </source>
</evidence>
<dbReference type="Proteomes" id="UP001499987">
    <property type="component" value="Unassembled WGS sequence"/>
</dbReference>
<accession>A0ABP4EJ94</accession>